<evidence type="ECO:0000256" key="1">
    <source>
        <dbReference type="ARBA" id="ARBA00023015"/>
    </source>
</evidence>
<dbReference type="Pfam" id="PF13377">
    <property type="entry name" value="Peripla_BP_3"/>
    <property type="match status" value="1"/>
</dbReference>
<dbReference type="OrthoDB" id="9789891at2"/>
<protein>
    <submittedName>
        <fullName evidence="5">LacI family transcriptional regulator</fullName>
    </submittedName>
</protein>
<keyword evidence="1" id="KW-0805">Transcription regulation</keyword>
<dbReference type="InterPro" id="IPR046335">
    <property type="entry name" value="LacI/GalR-like_sensor"/>
</dbReference>
<dbReference type="EMBL" id="CP035758">
    <property type="protein sequence ID" value="QBD83772.1"/>
    <property type="molecule type" value="Genomic_DNA"/>
</dbReference>
<dbReference type="InterPro" id="IPR000843">
    <property type="entry name" value="HTH_LacI"/>
</dbReference>
<dbReference type="Proteomes" id="UP000290365">
    <property type="component" value="Chromosome"/>
</dbReference>
<feature type="domain" description="HTH lacI-type" evidence="4">
    <location>
        <begin position="1"/>
        <end position="53"/>
    </location>
</feature>
<dbReference type="AlphaFoldDB" id="A0A4P6K6V1"/>
<evidence type="ECO:0000256" key="2">
    <source>
        <dbReference type="ARBA" id="ARBA00023125"/>
    </source>
</evidence>
<evidence type="ECO:0000259" key="4">
    <source>
        <dbReference type="PROSITE" id="PS50932"/>
    </source>
</evidence>
<dbReference type="PROSITE" id="PS50932">
    <property type="entry name" value="HTH_LACI_2"/>
    <property type="match status" value="1"/>
</dbReference>
<dbReference type="Gene3D" id="1.10.260.40">
    <property type="entry name" value="lambda repressor-like DNA-binding domains"/>
    <property type="match status" value="1"/>
</dbReference>
<dbReference type="Pfam" id="PF00356">
    <property type="entry name" value="LacI"/>
    <property type="match status" value="1"/>
</dbReference>
<dbReference type="PANTHER" id="PTHR30146">
    <property type="entry name" value="LACI-RELATED TRANSCRIPTIONAL REPRESSOR"/>
    <property type="match status" value="1"/>
</dbReference>
<organism evidence="5 6">
    <name type="scientific">Ktedonosporobacter rubrisoli</name>
    <dbReference type="NCBI Taxonomy" id="2509675"/>
    <lineage>
        <taxon>Bacteria</taxon>
        <taxon>Bacillati</taxon>
        <taxon>Chloroflexota</taxon>
        <taxon>Ktedonobacteria</taxon>
        <taxon>Ktedonobacterales</taxon>
        <taxon>Ktedonosporobacteraceae</taxon>
        <taxon>Ktedonosporobacter</taxon>
    </lineage>
</organism>
<dbReference type="GO" id="GO:0003700">
    <property type="term" value="F:DNA-binding transcription factor activity"/>
    <property type="evidence" value="ECO:0007669"/>
    <property type="project" value="TreeGrafter"/>
</dbReference>
<keyword evidence="2" id="KW-0238">DNA-binding</keyword>
<dbReference type="PROSITE" id="PS00356">
    <property type="entry name" value="HTH_LACI_1"/>
    <property type="match status" value="1"/>
</dbReference>
<sequence>MQDVAEAAGVSLKTVSRVVNNEPRVSEETKERVKQAISALGFRRNDIARSLRRGQASSTIGLIIEDIANPFYSSIALGVEQVAQQYNYMVIMSNSEEHPLRERELANALLRRRVEGLLIVPAGRDHSYLLPELQLGTPIIFLDRPPINLPADVILLENQGGARKAINHLLERGHRRIGLICGDPLVHTGSGRTAGYREALAGYGVPIDETLMYFGCDAAPQAQAAIQALLALPEPPTAIFTTSNRISVAVLRFLYQQRKQLAFIGFDDFDFADLLPLPVTVVAHNPVEFGKIAAELLFARLNGDSRPPQRLILPTELIVRGSGELPPSNLH</sequence>
<accession>A0A4P6K6V1</accession>
<gene>
    <name evidence="5" type="ORF">EPA93_43930</name>
</gene>
<keyword evidence="6" id="KW-1185">Reference proteome</keyword>
<dbReference type="CDD" id="cd01392">
    <property type="entry name" value="HTH_LacI"/>
    <property type="match status" value="1"/>
</dbReference>
<evidence type="ECO:0000256" key="3">
    <source>
        <dbReference type="ARBA" id="ARBA00023163"/>
    </source>
</evidence>
<dbReference type="SUPFAM" id="SSF53822">
    <property type="entry name" value="Periplasmic binding protein-like I"/>
    <property type="match status" value="1"/>
</dbReference>
<dbReference type="CDD" id="cd06267">
    <property type="entry name" value="PBP1_LacI_sugar_binding-like"/>
    <property type="match status" value="1"/>
</dbReference>
<dbReference type="Gene3D" id="3.40.50.2300">
    <property type="match status" value="2"/>
</dbReference>
<evidence type="ECO:0000313" key="6">
    <source>
        <dbReference type="Proteomes" id="UP000290365"/>
    </source>
</evidence>
<dbReference type="PANTHER" id="PTHR30146:SF109">
    <property type="entry name" value="HTH-TYPE TRANSCRIPTIONAL REGULATOR GALS"/>
    <property type="match status" value="1"/>
</dbReference>
<name>A0A4P6K6V1_KTERU</name>
<dbReference type="SUPFAM" id="SSF47413">
    <property type="entry name" value="lambda repressor-like DNA-binding domains"/>
    <property type="match status" value="1"/>
</dbReference>
<dbReference type="InterPro" id="IPR010982">
    <property type="entry name" value="Lambda_DNA-bd_dom_sf"/>
</dbReference>
<proteinExistence type="predicted"/>
<dbReference type="InterPro" id="IPR028082">
    <property type="entry name" value="Peripla_BP_I"/>
</dbReference>
<dbReference type="KEGG" id="kbs:EPA93_43930"/>
<evidence type="ECO:0000313" key="5">
    <source>
        <dbReference type="EMBL" id="QBD83772.1"/>
    </source>
</evidence>
<keyword evidence="3" id="KW-0804">Transcription</keyword>
<reference evidence="5 6" key="1">
    <citation type="submission" date="2019-01" db="EMBL/GenBank/DDBJ databases">
        <title>Ktedonosporobacter rubrisoli SCAWS-G2.</title>
        <authorList>
            <person name="Huang Y."/>
            <person name="Yan B."/>
        </authorList>
    </citation>
    <scope>NUCLEOTIDE SEQUENCE [LARGE SCALE GENOMIC DNA]</scope>
    <source>
        <strain evidence="5 6">SCAWS-G2</strain>
    </source>
</reference>
<dbReference type="GO" id="GO:0000976">
    <property type="term" value="F:transcription cis-regulatory region binding"/>
    <property type="evidence" value="ECO:0007669"/>
    <property type="project" value="TreeGrafter"/>
</dbReference>
<dbReference type="SMART" id="SM00354">
    <property type="entry name" value="HTH_LACI"/>
    <property type="match status" value="1"/>
</dbReference>